<dbReference type="Proteomes" id="UP000789508">
    <property type="component" value="Unassembled WGS sequence"/>
</dbReference>
<name>A0A9N9FY53_9GLOM</name>
<organism evidence="1 2">
    <name type="scientific">Ambispora leptoticha</name>
    <dbReference type="NCBI Taxonomy" id="144679"/>
    <lineage>
        <taxon>Eukaryota</taxon>
        <taxon>Fungi</taxon>
        <taxon>Fungi incertae sedis</taxon>
        <taxon>Mucoromycota</taxon>
        <taxon>Glomeromycotina</taxon>
        <taxon>Glomeromycetes</taxon>
        <taxon>Archaeosporales</taxon>
        <taxon>Ambisporaceae</taxon>
        <taxon>Ambispora</taxon>
    </lineage>
</organism>
<gene>
    <name evidence="1" type="ORF">ALEPTO_LOCUS6569</name>
</gene>
<protein>
    <submittedName>
        <fullName evidence="1">5248_t:CDS:1</fullName>
    </submittedName>
</protein>
<feature type="non-terminal residue" evidence="1">
    <location>
        <position position="57"/>
    </location>
</feature>
<accession>A0A9N9FY53</accession>
<comment type="caution">
    <text evidence="1">The sequence shown here is derived from an EMBL/GenBank/DDBJ whole genome shotgun (WGS) entry which is preliminary data.</text>
</comment>
<reference evidence="1" key="1">
    <citation type="submission" date="2021-06" db="EMBL/GenBank/DDBJ databases">
        <authorList>
            <person name="Kallberg Y."/>
            <person name="Tangrot J."/>
            <person name="Rosling A."/>
        </authorList>
    </citation>
    <scope>NUCLEOTIDE SEQUENCE</scope>
    <source>
        <strain evidence="1">FL130A</strain>
    </source>
</reference>
<evidence type="ECO:0000313" key="2">
    <source>
        <dbReference type="Proteomes" id="UP000789508"/>
    </source>
</evidence>
<keyword evidence="2" id="KW-1185">Reference proteome</keyword>
<sequence>LASALFQFYVTKDLSQSFVNPETDQEMAIQAQHHYIFASQLSSWTLKSPPGCDIKAS</sequence>
<evidence type="ECO:0000313" key="1">
    <source>
        <dbReference type="EMBL" id="CAG8565672.1"/>
    </source>
</evidence>
<proteinExistence type="predicted"/>
<dbReference type="EMBL" id="CAJVPS010002328">
    <property type="protein sequence ID" value="CAG8565672.1"/>
    <property type="molecule type" value="Genomic_DNA"/>
</dbReference>
<dbReference type="AlphaFoldDB" id="A0A9N9FY53"/>